<dbReference type="SUPFAM" id="SSF56672">
    <property type="entry name" value="DNA/RNA polymerases"/>
    <property type="match status" value="1"/>
</dbReference>
<dbReference type="InterPro" id="IPR043502">
    <property type="entry name" value="DNA/RNA_pol_sf"/>
</dbReference>
<dbReference type="Gene3D" id="3.10.10.10">
    <property type="entry name" value="HIV Type 1 Reverse Transcriptase, subunit A, domain 1"/>
    <property type="match status" value="1"/>
</dbReference>
<dbReference type="Pfam" id="PF24626">
    <property type="entry name" value="SH3_Tf2-1"/>
    <property type="match status" value="1"/>
</dbReference>
<dbReference type="PANTHER" id="PTHR33064:SF37">
    <property type="entry name" value="RIBONUCLEASE H"/>
    <property type="match status" value="1"/>
</dbReference>
<dbReference type="OrthoDB" id="430238at2759"/>
<feature type="compositionally biased region" description="Low complexity" evidence="1">
    <location>
        <begin position="541"/>
        <end position="557"/>
    </location>
</feature>
<dbReference type="InterPro" id="IPR056924">
    <property type="entry name" value="SH3_Tf2-1"/>
</dbReference>
<dbReference type="PANTHER" id="PTHR33064">
    <property type="entry name" value="POL PROTEIN"/>
    <property type="match status" value="1"/>
</dbReference>
<gene>
    <name evidence="3" type="ORF">PHMEG_00019409</name>
</gene>
<dbReference type="InterPro" id="IPR051320">
    <property type="entry name" value="Viral_Replic_Matur_Polypro"/>
</dbReference>
<reference evidence="4" key="1">
    <citation type="submission" date="2017-03" db="EMBL/GenBank/DDBJ databases">
        <title>Phytopthora megakarya and P. palmivora, two closely related causual agents of cacao black pod achieved similar genome size and gene model numbers by different mechanisms.</title>
        <authorList>
            <person name="Ali S."/>
            <person name="Shao J."/>
            <person name="Larry D.J."/>
            <person name="Kronmiller B."/>
            <person name="Shen D."/>
            <person name="Strem M.D."/>
            <person name="Melnick R.L."/>
            <person name="Guiltinan M.J."/>
            <person name="Tyler B.M."/>
            <person name="Meinhardt L.W."/>
            <person name="Bailey B.A."/>
        </authorList>
    </citation>
    <scope>NUCLEOTIDE SEQUENCE [LARGE SCALE GENOMIC DNA]</scope>
    <source>
        <strain evidence="4">zdho120</strain>
    </source>
</reference>
<feature type="region of interest" description="Disordered" evidence="1">
    <location>
        <begin position="515"/>
        <end position="626"/>
    </location>
</feature>
<keyword evidence="4" id="KW-1185">Reference proteome</keyword>
<comment type="caution">
    <text evidence="3">The sequence shown here is derived from an EMBL/GenBank/DDBJ whole genome shotgun (WGS) entry which is preliminary data.</text>
</comment>
<evidence type="ECO:0000313" key="3">
    <source>
        <dbReference type="EMBL" id="OWZ08101.1"/>
    </source>
</evidence>
<sequence length="774" mass="87188">MHVLSTEGNDDAADDDYAVHEANYISFEDYAQELAFLPDLTEPSVTELEYTAPNVKNSGFIGDQQRRLDEVLKKHEAIMILSDNGLPPPAYGVSMGVTHRDCTKKNGQDIRLCIDYKMVNAVTAIVEYAMPLVDDLLTELENYLWFCLLDAASGFEADRQASSELDPVLRMVNDPYADMFVTNEPDESSLVPVFQRRSFVDDICFGGATVDDSGQSKVDFLSHEVSPEGIRADPNKMTAITKLTFPKSKKGMQQFLGSLNYYSRFIQDFAVYEAARYQLKEDDFFEGGNLAAAKENFPALQRKVADAPILRHFDGKKEVHILLYANEWVLSATLMQIAVCGAVVTMATGGVREKDCVFTQLLQSTITKFVDLDDSLALVVPPTKGSPSTRLDPSLLYAQLPHDYEGFVVSFDGSAKTEKNVREYNAAADSLAGEALESKVSKVVLNDHRKTELKELNRIQDMIYEPSSDDIKVENASSETFAQIPDGKTYYIHAMDSDIRLQRKPYADFVRQERAEVSATTGSQTKTKKKRVHFEDEVHEGTTNTEATEATGAVNANSETQAQRPSAEVRHELTADDIDPVTVQKERRRRIAKAQDEEMSQKEQAAEPKGVNDDSPDDDSEPKSLFQPGSRVWLYMERLKPGLVKKLAHRWHGPFGVERKVEEFAYELELPDKSGYRFYPVVHVSRLKAVNEFCDRPKARLARDVAEEARIDFDEELLPEDSWMPDEVAGEFEVEAVLDDKTPMSTSTDRPVREFEVEWKSERRLQMVQVADED</sequence>
<dbReference type="AlphaFoldDB" id="A0A225VRE4"/>
<dbReference type="InterPro" id="IPR043128">
    <property type="entry name" value="Rev_trsase/Diguanyl_cyclase"/>
</dbReference>
<evidence type="ECO:0000259" key="2">
    <source>
        <dbReference type="Pfam" id="PF24626"/>
    </source>
</evidence>
<feature type="compositionally biased region" description="Basic and acidic residues" evidence="1">
    <location>
        <begin position="593"/>
        <end position="612"/>
    </location>
</feature>
<dbReference type="Gene3D" id="3.30.70.270">
    <property type="match status" value="2"/>
</dbReference>
<feature type="domain" description="Tf2-1-like SH3-like" evidence="2">
    <location>
        <begin position="641"/>
        <end position="689"/>
    </location>
</feature>
<evidence type="ECO:0000256" key="1">
    <source>
        <dbReference type="SAM" id="MobiDB-lite"/>
    </source>
</evidence>
<protein>
    <recommendedName>
        <fullName evidence="2">Tf2-1-like SH3-like domain-containing protein</fullName>
    </recommendedName>
</protein>
<organism evidence="3 4">
    <name type="scientific">Phytophthora megakarya</name>
    <dbReference type="NCBI Taxonomy" id="4795"/>
    <lineage>
        <taxon>Eukaryota</taxon>
        <taxon>Sar</taxon>
        <taxon>Stramenopiles</taxon>
        <taxon>Oomycota</taxon>
        <taxon>Peronosporomycetes</taxon>
        <taxon>Peronosporales</taxon>
        <taxon>Peronosporaceae</taxon>
        <taxon>Phytophthora</taxon>
    </lineage>
</organism>
<accession>A0A225VRE4</accession>
<proteinExistence type="predicted"/>
<dbReference type="Proteomes" id="UP000198211">
    <property type="component" value="Unassembled WGS sequence"/>
</dbReference>
<evidence type="ECO:0000313" key="4">
    <source>
        <dbReference type="Proteomes" id="UP000198211"/>
    </source>
</evidence>
<dbReference type="EMBL" id="NBNE01003275">
    <property type="protein sequence ID" value="OWZ08101.1"/>
    <property type="molecule type" value="Genomic_DNA"/>
</dbReference>
<name>A0A225VRE4_9STRA</name>